<protein>
    <submittedName>
        <fullName evidence="1">Uncharacterized protein</fullName>
    </submittedName>
</protein>
<dbReference type="EMBL" id="JAENGY010000408">
    <property type="protein sequence ID" value="KAG6963735.1"/>
    <property type="molecule type" value="Genomic_DNA"/>
</dbReference>
<proteinExistence type="predicted"/>
<accession>A0A8J5IWW0</accession>
<dbReference type="Proteomes" id="UP000709295">
    <property type="component" value="Unassembled WGS sequence"/>
</dbReference>
<dbReference type="PANTHER" id="PTHR40866:SF1">
    <property type="entry name" value="BED-TYPE DOMAIN-CONTAINING PROTEIN"/>
    <property type="match status" value="1"/>
</dbReference>
<keyword evidence="2" id="KW-1185">Reference proteome</keyword>
<name>A0A8J5IWW0_9STRA</name>
<feature type="non-terminal residue" evidence="1">
    <location>
        <position position="118"/>
    </location>
</feature>
<dbReference type="PANTHER" id="PTHR40866">
    <property type="entry name" value="BED-TYPE DOMAIN-CONTAINING PROTEIN"/>
    <property type="match status" value="1"/>
</dbReference>
<feature type="non-terminal residue" evidence="1">
    <location>
        <position position="1"/>
    </location>
</feature>
<organism evidence="1 2">
    <name type="scientific">Phytophthora aleatoria</name>
    <dbReference type="NCBI Taxonomy" id="2496075"/>
    <lineage>
        <taxon>Eukaryota</taxon>
        <taxon>Sar</taxon>
        <taxon>Stramenopiles</taxon>
        <taxon>Oomycota</taxon>
        <taxon>Peronosporomycetes</taxon>
        <taxon>Peronosporales</taxon>
        <taxon>Peronosporaceae</taxon>
        <taxon>Phytophthora</taxon>
    </lineage>
</organism>
<reference evidence="1" key="1">
    <citation type="submission" date="2021-01" db="EMBL/GenBank/DDBJ databases">
        <title>Phytophthora aleatoria, a newly-described species from Pinus radiata is distinct from Phytophthora cactorum isolates based on comparative genomics.</title>
        <authorList>
            <person name="Mcdougal R."/>
            <person name="Panda P."/>
            <person name="Williams N."/>
            <person name="Studholme D.J."/>
        </authorList>
    </citation>
    <scope>NUCLEOTIDE SEQUENCE</scope>
    <source>
        <strain evidence="1">NZFS 4037</strain>
    </source>
</reference>
<dbReference type="AlphaFoldDB" id="A0A8J5IWW0"/>
<evidence type="ECO:0000313" key="1">
    <source>
        <dbReference type="EMBL" id="KAG6963735.1"/>
    </source>
</evidence>
<comment type="caution">
    <text evidence="1">The sequence shown here is derived from an EMBL/GenBank/DDBJ whole genome shotgun (WGS) entry which is preliminary data.</text>
</comment>
<evidence type="ECO:0000313" key="2">
    <source>
        <dbReference type="Proteomes" id="UP000709295"/>
    </source>
</evidence>
<sequence length="118" mass="13138">WVCRPLCEPGCSKHVQVVGITGQVQPTASFCESKLARRYSNLKLVSVETLRRVMDAVTRAVERSIAAELPERFGLVFDGWSHDSEHFIAVFACVFLLKIYLLDDSLLASKVGVSFHLA</sequence>
<gene>
    <name evidence="1" type="ORF">JG688_00008029</name>
</gene>